<dbReference type="Proteomes" id="UP000664332">
    <property type="component" value="Unassembled WGS sequence"/>
</dbReference>
<feature type="signal peptide" evidence="3">
    <location>
        <begin position="1"/>
        <end position="30"/>
    </location>
</feature>
<evidence type="ECO:0000256" key="2">
    <source>
        <dbReference type="SAM" id="Phobius"/>
    </source>
</evidence>
<comment type="caution">
    <text evidence="4">The sequence shown here is derived from an EMBL/GenBank/DDBJ whole genome shotgun (WGS) entry which is preliminary data.</text>
</comment>
<gene>
    <name evidence="4" type="ORF">JZY06_09300</name>
</gene>
<proteinExistence type="predicted"/>
<keyword evidence="5" id="KW-1185">Reference proteome</keyword>
<feature type="transmembrane region" description="Helical" evidence="2">
    <location>
        <begin position="78"/>
        <end position="97"/>
    </location>
</feature>
<dbReference type="RefSeq" id="WP_207279270.1">
    <property type="nucleotide sequence ID" value="NZ_JAFLEQ010000016.1"/>
</dbReference>
<dbReference type="PROSITE" id="PS51257">
    <property type="entry name" value="PROKAR_LIPOPROTEIN"/>
    <property type="match status" value="1"/>
</dbReference>
<keyword evidence="2" id="KW-0812">Transmembrane</keyword>
<name>A0A939E1L2_9CORY</name>
<organism evidence="4 5">
    <name type="scientific">Corynebacterium mendelii</name>
    <dbReference type="NCBI Taxonomy" id="2765362"/>
    <lineage>
        <taxon>Bacteria</taxon>
        <taxon>Bacillati</taxon>
        <taxon>Actinomycetota</taxon>
        <taxon>Actinomycetes</taxon>
        <taxon>Mycobacteriales</taxon>
        <taxon>Corynebacteriaceae</taxon>
        <taxon>Corynebacterium</taxon>
    </lineage>
</organism>
<evidence type="ECO:0000256" key="1">
    <source>
        <dbReference type="SAM" id="MobiDB-lite"/>
    </source>
</evidence>
<keyword evidence="3" id="KW-0732">Signal</keyword>
<evidence type="ECO:0000313" key="5">
    <source>
        <dbReference type="Proteomes" id="UP000664332"/>
    </source>
</evidence>
<feature type="region of interest" description="Disordered" evidence="1">
    <location>
        <begin position="107"/>
        <end position="146"/>
    </location>
</feature>
<sequence>MVRPLSRTRTTVVAATTALSLGLGCGLAAADEPELKPNVPPYASPGLSSAPSSGQPGLIWNARGLSSKMIDPIKGYKGVLIGIAVAYFSLSYARIIIDATNRERIARGEQPLPVPTLDTGSAREAGQALSSQLTLPPVNLPPLPGR</sequence>
<evidence type="ECO:0000313" key="4">
    <source>
        <dbReference type="EMBL" id="MBN9644801.1"/>
    </source>
</evidence>
<dbReference type="AlphaFoldDB" id="A0A939E1L2"/>
<keyword evidence="2" id="KW-1133">Transmembrane helix</keyword>
<reference evidence="4" key="1">
    <citation type="submission" date="2021-03" db="EMBL/GenBank/DDBJ databases">
        <authorList>
            <person name="Sun Q."/>
        </authorList>
    </citation>
    <scope>NUCLEOTIDE SEQUENCE</scope>
    <source>
        <strain evidence="4">CCM 8862</strain>
    </source>
</reference>
<dbReference type="EMBL" id="JAFLEQ010000016">
    <property type="protein sequence ID" value="MBN9644801.1"/>
    <property type="molecule type" value="Genomic_DNA"/>
</dbReference>
<protein>
    <submittedName>
        <fullName evidence="4">Uncharacterized protein</fullName>
    </submittedName>
</protein>
<keyword evidence="2" id="KW-0472">Membrane</keyword>
<evidence type="ECO:0000256" key="3">
    <source>
        <dbReference type="SAM" id="SignalP"/>
    </source>
</evidence>
<feature type="chain" id="PRO_5037788032" evidence="3">
    <location>
        <begin position="31"/>
        <end position="146"/>
    </location>
</feature>
<accession>A0A939E1L2</accession>